<dbReference type="GO" id="GO:0003828">
    <property type="term" value="F:alpha-N-acetylneuraminate alpha-2,8-sialyltransferase activity"/>
    <property type="evidence" value="ECO:0007669"/>
    <property type="project" value="TreeGrafter"/>
</dbReference>
<evidence type="ECO:0000256" key="3">
    <source>
        <dbReference type="ARBA" id="ARBA00022676"/>
    </source>
</evidence>
<keyword evidence="12" id="KW-1185">Reference proteome</keyword>
<dbReference type="EnsemblMetazoa" id="XM_038221224.1">
    <property type="protein sequence ID" value="XP_038077152.1"/>
    <property type="gene ID" value="LOC119744999"/>
</dbReference>
<keyword evidence="4" id="KW-0808">Transferase</keyword>
<dbReference type="PANTHER" id="PTHR11987:SF36">
    <property type="entry name" value="SIA-ALPHA-2,3-GAL-BETA-1,4-GLCNAC-R:ALPHA 2,8-SIALYLTRANSFERASE"/>
    <property type="match status" value="1"/>
</dbReference>
<dbReference type="PANTHER" id="PTHR11987">
    <property type="entry name" value="ALPHA-2,8-SIALYLTRANSFERASE"/>
    <property type="match status" value="1"/>
</dbReference>
<dbReference type="InterPro" id="IPR050943">
    <property type="entry name" value="Glycosyltr_29_Sialyltrsf"/>
</dbReference>
<sequence length="460" mass="52283">MLLRRSTCKKCKKLLLLFMIGITVCLGFVLHTSPESIHFDQLQQTYEEFSLNGAGLTTQGPNESLSPPISQRVARSPPNRGITIRLAVSFKAKRVTVPAGPDQAGCEVPFCVHQSSKGIVRFIGIVKNNRSPSFYHECRSEGEDDEPESDSAKARLDAILNRKWSFNQEAAEEARKDMRQYFNPYDVITMTSDDVATGRLRRFYLSKKLSVNLVPPGLHRLLPKKLLFRNQHYKKCSLVGNSGVLRNSSCGSQIDSSDFVVRCNFATLKGYEKDVGTHTDVVTFNPSIIEKYNKLSTKADGARFAGDLKNYRERYVLWVPVFNRQYVTVALRTLLDFFDKHLGFIKNVQLAFPGNVLPDISDYWASKGVDEERISTGLLMYNMASALCDEIHMYGFYPFPEFNGKPIPYHYDHAPDRVGKKFDYGYKRFHELPDEFVYLKKLHRAGIVKLHVGECPNAFS</sequence>
<evidence type="ECO:0000256" key="1">
    <source>
        <dbReference type="ARBA" id="ARBA00004323"/>
    </source>
</evidence>
<evidence type="ECO:0000256" key="7">
    <source>
        <dbReference type="ARBA" id="ARBA00022989"/>
    </source>
</evidence>
<accession>A0A914BNT4</accession>
<keyword evidence="7" id="KW-1133">Transmembrane helix</keyword>
<evidence type="ECO:0000256" key="2">
    <source>
        <dbReference type="ARBA" id="ARBA00006003"/>
    </source>
</evidence>
<dbReference type="GO" id="GO:0000139">
    <property type="term" value="C:Golgi membrane"/>
    <property type="evidence" value="ECO:0007669"/>
    <property type="project" value="UniProtKB-SubCell"/>
</dbReference>
<dbReference type="GO" id="GO:0009311">
    <property type="term" value="P:oligosaccharide metabolic process"/>
    <property type="evidence" value="ECO:0007669"/>
    <property type="project" value="TreeGrafter"/>
</dbReference>
<proteinExistence type="inferred from homology"/>
<comment type="similarity">
    <text evidence="2">Belongs to the glycosyltransferase 29 family.</text>
</comment>
<dbReference type="OMA" id="KWINGYW"/>
<dbReference type="GeneID" id="119744999"/>
<evidence type="ECO:0000256" key="8">
    <source>
        <dbReference type="ARBA" id="ARBA00023034"/>
    </source>
</evidence>
<evidence type="ECO:0000313" key="12">
    <source>
        <dbReference type="Proteomes" id="UP000887568"/>
    </source>
</evidence>
<evidence type="ECO:0000256" key="4">
    <source>
        <dbReference type="ARBA" id="ARBA00022679"/>
    </source>
</evidence>
<dbReference type="Pfam" id="PF00777">
    <property type="entry name" value="Glyco_transf_29"/>
    <property type="match status" value="1"/>
</dbReference>
<protein>
    <submittedName>
        <fullName evidence="11">Uncharacterized protein</fullName>
    </submittedName>
</protein>
<dbReference type="AlphaFoldDB" id="A0A914BNT4"/>
<dbReference type="RefSeq" id="XP_038077152.1">
    <property type="nucleotide sequence ID" value="XM_038221224.1"/>
</dbReference>
<keyword evidence="9" id="KW-0472">Membrane</keyword>
<organism evidence="11 12">
    <name type="scientific">Patiria miniata</name>
    <name type="common">Bat star</name>
    <name type="synonym">Asterina miniata</name>
    <dbReference type="NCBI Taxonomy" id="46514"/>
    <lineage>
        <taxon>Eukaryota</taxon>
        <taxon>Metazoa</taxon>
        <taxon>Echinodermata</taxon>
        <taxon>Eleutherozoa</taxon>
        <taxon>Asterozoa</taxon>
        <taxon>Asteroidea</taxon>
        <taxon>Valvatacea</taxon>
        <taxon>Valvatida</taxon>
        <taxon>Asterinidae</taxon>
        <taxon>Patiria</taxon>
    </lineage>
</organism>
<dbReference type="Proteomes" id="UP000887568">
    <property type="component" value="Unplaced"/>
</dbReference>
<keyword evidence="5" id="KW-0812">Transmembrane</keyword>
<name>A0A914BNT4_PATMI</name>
<dbReference type="Gene3D" id="3.90.1480.20">
    <property type="entry name" value="Glycosyl transferase family 29"/>
    <property type="match status" value="1"/>
</dbReference>
<keyword evidence="3" id="KW-0328">Glycosyltransferase</keyword>
<evidence type="ECO:0000256" key="5">
    <source>
        <dbReference type="ARBA" id="ARBA00022692"/>
    </source>
</evidence>
<comment type="subcellular location">
    <subcellularLocation>
        <location evidence="1">Golgi apparatus membrane</location>
        <topology evidence="1">Single-pass type II membrane protein</topology>
    </subcellularLocation>
</comment>
<evidence type="ECO:0000256" key="9">
    <source>
        <dbReference type="ARBA" id="ARBA00023136"/>
    </source>
</evidence>
<evidence type="ECO:0000313" key="11">
    <source>
        <dbReference type="EnsemblMetazoa" id="XP_038077152.1"/>
    </source>
</evidence>
<dbReference type="InterPro" id="IPR038578">
    <property type="entry name" value="GT29-like_sf"/>
</dbReference>
<dbReference type="CTD" id="51046"/>
<keyword evidence="10" id="KW-0325">Glycoprotein</keyword>
<dbReference type="GO" id="GO:0006491">
    <property type="term" value="P:N-glycan processing"/>
    <property type="evidence" value="ECO:0007669"/>
    <property type="project" value="TreeGrafter"/>
</dbReference>
<dbReference type="OrthoDB" id="10264956at2759"/>
<reference evidence="11" key="1">
    <citation type="submission" date="2022-11" db="UniProtKB">
        <authorList>
            <consortium name="EnsemblMetazoa"/>
        </authorList>
    </citation>
    <scope>IDENTIFICATION</scope>
</reference>
<evidence type="ECO:0000256" key="10">
    <source>
        <dbReference type="ARBA" id="ARBA00023180"/>
    </source>
</evidence>
<keyword evidence="8" id="KW-0333">Golgi apparatus</keyword>
<evidence type="ECO:0000256" key="6">
    <source>
        <dbReference type="ARBA" id="ARBA00022968"/>
    </source>
</evidence>
<keyword evidence="6" id="KW-0735">Signal-anchor</keyword>
<dbReference type="InterPro" id="IPR001675">
    <property type="entry name" value="Glyco_trans_29"/>
</dbReference>